<feature type="domain" description="Retrovirus-related Pol polyprotein from transposon TNT 1-94-like beta-barrel" evidence="1">
    <location>
        <begin position="38"/>
        <end position="70"/>
    </location>
</feature>
<protein>
    <recommendedName>
        <fullName evidence="1">Retrovirus-related Pol polyprotein from transposon TNT 1-94-like beta-barrel domain-containing protein</fullName>
    </recommendedName>
</protein>
<reference evidence="2 3" key="1">
    <citation type="submission" date="2014-04" db="EMBL/GenBank/DDBJ databases">
        <authorList>
            <consortium name="DOE Joint Genome Institute"/>
            <person name="Kuo A."/>
            <person name="Tarkka M."/>
            <person name="Buscot F."/>
            <person name="Kohler A."/>
            <person name="Nagy L.G."/>
            <person name="Floudas D."/>
            <person name="Copeland A."/>
            <person name="Barry K.W."/>
            <person name="Cichocki N."/>
            <person name="Veneault-Fourrey C."/>
            <person name="LaButti K."/>
            <person name="Lindquist E.A."/>
            <person name="Lipzen A."/>
            <person name="Lundell T."/>
            <person name="Morin E."/>
            <person name="Murat C."/>
            <person name="Sun H."/>
            <person name="Tunlid A."/>
            <person name="Henrissat B."/>
            <person name="Grigoriev I.V."/>
            <person name="Hibbett D.S."/>
            <person name="Martin F."/>
            <person name="Nordberg H.P."/>
            <person name="Cantor M.N."/>
            <person name="Hua S.X."/>
        </authorList>
    </citation>
    <scope>NUCLEOTIDE SEQUENCE [LARGE SCALE GENOMIC DNA]</scope>
    <source>
        <strain evidence="2 3">F 1598</strain>
    </source>
</reference>
<dbReference type="Proteomes" id="UP000054166">
    <property type="component" value="Unassembled WGS sequence"/>
</dbReference>
<dbReference type="EMBL" id="KN833410">
    <property type="protein sequence ID" value="KIM71204.1"/>
    <property type="molecule type" value="Genomic_DNA"/>
</dbReference>
<keyword evidence="3" id="KW-1185">Reference proteome</keyword>
<gene>
    <name evidence="2" type="ORF">PILCRDRAFT_830502</name>
</gene>
<evidence type="ECO:0000259" key="1">
    <source>
        <dbReference type="Pfam" id="PF22936"/>
    </source>
</evidence>
<proteinExistence type="predicted"/>
<dbReference type="HOGENOM" id="CLU_2764834_0_0_1"/>
<dbReference type="OrthoDB" id="5598079at2759"/>
<sequence length="71" mass="8040">MCLNSPKYPFNNTSKWNGETAGLTSLTTTSTFKTHNDWNADTGATSHMTPHRHWLIDYKPYVVPIKLADNT</sequence>
<accession>A0A0C3ESX8</accession>
<dbReference type="Pfam" id="PF22936">
    <property type="entry name" value="Pol_BBD"/>
    <property type="match status" value="1"/>
</dbReference>
<dbReference type="AlphaFoldDB" id="A0A0C3ESX8"/>
<dbReference type="InParanoid" id="A0A0C3ESX8"/>
<dbReference type="InterPro" id="IPR054722">
    <property type="entry name" value="PolX-like_BBD"/>
</dbReference>
<evidence type="ECO:0000313" key="3">
    <source>
        <dbReference type="Proteomes" id="UP000054166"/>
    </source>
</evidence>
<organism evidence="2 3">
    <name type="scientific">Piloderma croceum (strain F 1598)</name>
    <dbReference type="NCBI Taxonomy" id="765440"/>
    <lineage>
        <taxon>Eukaryota</taxon>
        <taxon>Fungi</taxon>
        <taxon>Dikarya</taxon>
        <taxon>Basidiomycota</taxon>
        <taxon>Agaricomycotina</taxon>
        <taxon>Agaricomycetes</taxon>
        <taxon>Agaricomycetidae</taxon>
        <taxon>Atheliales</taxon>
        <taxon>Atheliaceae</taxon>
        <taxon>Piloderma</taxon>
    </lineage>
</organism>
<name>A0A0C3ESX8_PILCF</name>
<evidence type="ECO:0000313" key="2">
    <source>
        <dbReference type="EMBL" id="KIM71204.1"/>
    </source>
</evidence>
<feature type="non-terminal residue" evidence="2">
    <location>
        <position position="71"/>
    </location>
</feature>
<reference evidence="3" key="2">
    <citation type="submission" date="2015-01" db="EMBL/GenBank/DDBJ databases">
        <title>Evolutionary Origins and Diversification of the Mycorrhizal Mutualists.</title>
        <authorList>
            <consortium name="DOE Joint Genome Institute"/>
            <consortium name="Mycorrhizal Genomics Consortium"/>
            <person name="Kohler A."/>
            <person name="Kuo A."/>
            <person name="Nagy L.G."/>
            <person name="Floudas D."/>
            <person name="Copeland A."/>
            <person name="Barry K.W."/>
            <person name="Cichocki N."/>
            <person name="Veneault-Fourrey C."/>
            <person name="LaButti K."/>
            <person name="Lindquist E.A."/>
            <person name="Lipzen A."/>
            <person name="Lundell T."/>
            <person name="Morin E."/>
            <person name="Murat C."/>
            <person name="Riley R."/>
            <person name="Ohm R."/>
            <person name="Sun H."/>
            <person name="Tunlid A."/>
            <person name="Henrissat B."/>
            <person name="Grigoriev I.V."/>
            <person name="Hibbett D.S."/>
            <person name="Martin F."/>
        </authorList>
    </citation>
    <scope>NUCLEOTIDE SEQUENCE [LARGE SCALE GENOMIC DNA]</scope>
    <source>
        <strain evidence="3">F 1598</strain>
    </source>
</reference>